<dbReference type="AlphaFoldDB" id="A0A074W2E3"/>
<name>A0A074W2E3_AURM1</name>
<reference evidence="2 3" key="1">
    <citation type="journal article" date="2014" name="BMC Genomics">
        <title>Genome sequencing of four Aureobasidium pullulans varieties: biotechnological potential, stress tolerance, and description of new species.</title>
        <authorList>
            <person name="Gostin Ar C."/>
            <person name="Ohm R.A."/>
            <person name="Kogej T."/>
            <person name="Sonjak S."/>
            <person name="Turk M."/>
            <person name="Zajc J."/>
            <person name="Zalar P."/>
            <person name="Grube M."/>
            <person name="Sun H."/>
            <person name="Han J."/>
            <person name="Sharma A."/>
            <person name="Chiniquy J."/>
            <person name="Ngan C.Y."/>
            <person name="Lipzen A."/>
            <person name="Barry K."/>
            <person name="Grigoriev I.V."/>
            <person name="Gunde-Cimerman N."/>
        </authorList>
    </citation>
    <scope>NUCLEOTIDE SEQUENCE [LARGE SCALE GENOMIC DNA]</scope>
    <source>
        <strain evidence="2 3">CBS 110374</strain>
    </source>
</reference>
<dbReference type="RefSeq" id="XP_040882722.1">
    <property type="nucleotide sequence ID" value="XM_041024221.1"/>
</dbReference>
<keyword evidence="3" id="KW-1185">Reference proteome</keyword>
<gene>
    <name evidence="2" type="ORF">M437DRAFT_63249</name>
</gene>
<dbReference type="Proteomes" id="UP000030672">
    <property type="component" value="Unassembled WGS sequence"/>
</dbReference>
<organism evidence="2 3">
    <name type="scientific">Aureobasidium melanogenum (strain CBS 110374)</name>
    <name type="common">Aureobasidium pullulans var. melanogenum</name>
    <dbReference type="NCBI Taxonomy" id="1043003"/>
    <lineage>
        <taxon>Eukaryota</taxon>
        <taxon>Fungi</taxon>
        <taxon>Dikarya</taxon>
        <taxon>Ascomycota</taxon>
        <taxon>Pezizomycotina</taxon>
        <taxon>Dothideomycetes</taxon>
        <taxon>Dothideomycetidae</taxon>
        <taxon>Dothideales</taxon>
        <taxon>Saccotheciaceae</taxon>
        <taxon>Aureobasidium</taxon>
    </lineage>
</organism>
<dbReference type="EMBL" id="KL584826">
    <property type="protein sequence ID" value="KEQ65699.1"/>
    <property type="molecule type" value="Genomic_DNA"/>
</dbReference>
<evidence type="ECO:0000256" key="1">
    <source>
        <dbReference type="SAM" id="MobiDB-lite"/>
    </source>
</evidence>
<accession>A0A074W2E3</accession>
<evidence type="ECO:0000313" key="2">
    <source>
        <dbReference type="EMBL" id="KEQ65699.1"/>
    </source>
</evidence>
<dbReference type="HOGENOM" id="CLU_949894_0_0_1"/>
<proteinExistence type="predicted"/>
<feature type="region of interest" description="Disordered" evidence="1">
    <location>
        <begin position="70"/>
        <end position="113"/>
    </location>
</feature>
<protein>
    <submittedName>
        <fullName evidence="2">Uncharacterized protein</fullName>
    </submittedName>
</protein>
<sequence>MKITASPLLPAEMDNYLAAHEVDRPRYSSFSELNLSKPHLQPDSAVAVQKTVNLPCDQDENIISDSNDSIHRSAISSGHPSPCTPYSEVQNAAAHAYSPDPPSNIGSDRFSPDLWTMSPEERSLMTNSANFAHGRRRRGAIQHEASLELDVSSSHSPAPPSPFVLSPDLDSSDDDKVRVSEDLSGYKNNTATPRGRLQRSFTPSEREDAGVVLVPGLLRRLSRPFSGPWRGPSSPLTPVSSVASPPVGRLSRLRRLFSRRR</sequence>
<feature type="region of interest" description="Disordered" evidence="1">
    <location>
        <begin position="148"/>
        <end position="203"/>
    </location>
</feature>
<feature type="region of interest" description="Disordered" evidence="1">
    <location>
        <begin position="225"/>
        <end position="246"/>
    </location>
</feature>
<feature type="compositionally biased region" description="Polar residues" evidence="1">
    <location>
        <begin position="234"/>
        <end position="243"/>
    </location>
</feature>
<evidence type="ECO:0000313" key="3">
    <source>
        <dbReference type="Proteomes" id="UP000030672"/>
    </source>
</evidence>
<dbReference type="GeneID" id="63917594"/>